<comment type="caution">
    <text evidence="1">The sequence shown here is derived from an EMBL/GenBank/DDBJ whole genome shotgun (WGS) entry which is preliminary data.</text>
</comment>
<proteinExistence type="predicted"/>
<evidence type="ECO:0000313" key="2">
    <source>
        <dbReference type="Proteomes" id="UP000664265"/>
    </source>
</evidence>
<accession>A0ABS3M454</accession>
<keyword evidence="2" id="KW-1185">Reference proteome</keyword>
<reference evidence="1 2" key="1">
    <citation type="submission" date="2021-01" db="EMBL/GenBank/DDBJ databases">
        <title>Prevotella A2931 sp. nov.</title>
        <authorList>
            <person name="Buhl M."/>
            <person name="Oberhettinger P."/>
        </authorList>
    </citation>
    <scope>NUCLEOTIDE SEQUENCE [LARGE SCALE GENOMIC DNA]</scope>
    <source>
        <strain evidence="1 2">A2931</strain>
    </source>
</reference>
<protein>
    <submittedName>
        <fullName evidence="1">Tetratricopeptide repeat protein</fullName>
    </submittedName>
</protein>
<dbReference type="Proteomes" id="UP000664265">
    <property type="component" value="Unassembled WGS sequence"/>
</dbReference>
<dbReference type="RefSeq" id="WP_107582175.1">
    <property type="nucleotide sequence ID" value="NZ_JAERMS010000007.1"/>
</dbReference>
<gene>
    <name evidence="1" type="ORF">JHU38_04030</name>
</gene>
<organism evidence="1 2">
    <name type="scientific">Prevotella illustrans</name>
    <dbReference type="NCBI Taxonomy" id="2800387"/>
    <lineage>
        <taxon>Bacteria</taxon>
        <taxon>Pseudomonadati</taxon>
        <taxon>Bacteroidota</taxon>
        <taxon>Bacteroidia</taxon>
        <taxon>Bacteroidales</taxon>
        <taxon>Prevotellaceae</taxon>
        <taxon>Prevotella</taxon>
    </lineage>
</organism>
<name>A0ABS3M454_9BACT</name>
<dbReference type="EMBL" id="JAERMS010000007">
    <property type="protein sequence ID" value="MBO1362952.1"/>
    <property type="molecule type" value="Genomic_DNA"/>
</dbReference>
<sequence>MNLTELILHPERMDRETLYDLRSLLALYPYFQTARLLLLQNLYILHDSSFDEELRRTAIYITDRRIIFNMIEAAHYKLQQAGKQATLSGLDEKKTNRTISLIDDFLNTIPVDDAEDSKKQKRKPTPADAAVDYVSYLMEIESEETAPMEVDTPQMKGQNLIDAFINNEGGSFTLQETPEYLPQVEDLDGETGQVGDEGYFTETLAKIYIKQGRYSKALEIIKRLNLNYPKKNAYFADQIRFLEKLIINASHGAHH</sequence>
<evidence type="ECO:0000313" key="1">
    <source>
        <dbReference type="EMBL" id="MBO1362952.1"/>
    </source>
</evidence>